<protein>
    <submittedName>
        <fullName evidence="2">Caspase family protein</fullName>
    </submittedName>
</protein>
<dbReference type="InterPro" id="IPR050452">
    <property type="entry name" value="Metacaspase"/>
</dbReference>
<keyword evidence="3" id="KW-1185">Reference proteome</keyword>
<dbReference type="Pfam" id="PF00656">
    <property type="entry name" value="Peptidase_C14"/>
    <property type="match status" value="1"/>
</dbReference>
<dbReference type="InterPro" id="IPR029030">
    <property type="entry name" value="Caspase-like_dom_sf"/>
</dbReference>
<organism evidence="2 3">
    <name type="scientific">Candidatus Marithioploca araucensis</name>
    <dbReference type="NCBI Taxonomy" id="70273"/>
    <lineage>
        <taxon>Bacteria</taxon>
        <taxon>Pseudomonadati</taxon>
        <taxon>Pseudomonadota</taxon>
        <taxon>Gammaproteobacteria</taxon>
        <taxon>Thiotrichales</taxon>
        <taxon>Thiotrichaceae</taxon>
        <taxon>Candidatus Marithioploca</taxon>
    </lineage>
</organism>
<dbReference type="Proteomes" id="UP001171945">
    <property type="component" value="Unassembled WGS sequence"/>
</dbReference>
<dbReference type="InterPro" id="IPR011600">
    <property type="entry name" value="Pept_C14_caspase"/>
</dbReference>
<evidence type="ECO:0000259" key="1">
    <source>
        <dbReference type="Pfam" id="PF00656"/>
    </source>
</evidence>
<evidence type="ECO:0000313" key="3">
    <source>
        <dbReference type="Proteomes" id="UP001171945"/>
    </source>
</evidence>
<sequence>MVKQLTNLEGAVNDAKLLRDALREAQVQLPDRRVLLDANATRSAFIHAWRDMLKQAKVGDTLIVTFAGHGGQQPDTKPLDEKDNKDETLMFHDFNPNHPSQGRITDDELRGLLNKASPYNILFIVDACHSSGLKRSMAAKPLGRVRSGGSWNLTPSLPTLQTESDEEKFPEHVTMITAVDNDILVVREEKLLDNKQHGALSWYFAKALHGEADGNENGHLERDELERFLTEKVRTKTNYSQMPKLLPRADTKSVVILPSKAAFKPPPLEPKVAKIAIIVENARVPSGLKQVRHVNQSQAFDLRFIVKNRYTEVFNNTGNKVITSLPSDALNLWQRVIDKERLLKVLETQFDMRLKPIKITLREGNKNDKKRREILEFSITPSDTKLNALTLFNLAGNGELQFLYPSIQHKDTLIVKQFPYKLPMEVTSPFGGDDLIAVLCKKPAKGLHRLLKKTQPNIPAPEQIISQLRGNTCQVGQYAFFSRE</sequence>
<dbReference type="InterPro" id="IPR018247">
    <property type="entry name" value="EF_Hand_1_Ca_BS"/>
</dbReference>
<accession>A0ABT7VTT9</accession>
<dbReference type="Gene3D" id="3.40.50.1460">
    <property type="match status" value="1"/>
</dbReference>
<gene>
    <name evidence="2" type="ORF">QUF54_06515</name>
</gene>
<comment type="caution">
    <text evidence="2">The sequence shown here is derived from an EMBL/GenBank/DDBJ whole genome shotgun (WGS) entry which is preliminary data.</text>
</comment>
<dbReference type="PROSITE" id="PS00018">
    <property type="entry name" value="EF_HAND_1"/>
    <property type="match status" value="1"/>
</dbReference>
<dbReference type="PANTHER" id="PTHR48104:SF30">
    <property type="entry name" value="METACASPASE-1"/>
    <property type="match status" value="1"/>
</dbReference>
<dbReference type="SUPFAM" id="SSF52129">
    <property type="entry name" value="Caspase-like"/>
    <property type="match status" value="1"/>
</dbReference>
<dbReference type="EMBL" id="JAUCGM010000388">
    <property type="protein sequence ID" value="MDM8562989.1"/>
    <property type="molecule type" value="Genomic_DNA"/>
</dbReference>
<proteinExistence type="predicted"/>
<name>A0ABT7VTT9_9GAMM</name>
<reference evidence="2" key="1">
    <citation type="submission" date="2023-06" db="EMBL/GenBank/DDBJ databases">
        <title>Uncultivated large filamentous bacteria from sulfidic sediments reveal new species and different genomic features in energy metabolism and defense.</title>
        <authorList>
            <person name="Fonseca A."/>
        </authorList>
    </citation>
    <scope>NUCLEOTIDE SEQUENCE</scope>
    <source>
        <strain evidence="2">HSG4</strain>
    </source>
</reference>
<dbReference type="PANTHER" id="PTHR48104">
    <property type="entry name" value="METACASPASE-4"/>
    <property type="match status" value="1"/>
</dbReference>
<evidence type="ECO:0000313" key="2">
    <source>
        <dbReference type="EMBL" id="MDM8562989.1"/>
    </source>
</evidence>
<feature type="domain" description="Peptidase C14 caspase" evidence="1">
    <location>
        <begin position="6"/>
        <end position="246"/>
    </location>
</feature>